<dbReference type="EMBL" id="CAJHJT010000023">
    <property type="protein sequence ID" value="CAD7001457.1"/>
    <property type="molecule type" value="Genomic_DNA"/>
</dbReference>
<keyword evidence="1" id="KW-0472">Membrane</keyword>
<evidence type="ECO:0000256" key="1">
    <source>
        <dbReference type="SAM" id="Phobius"/>
    </source>
</evidence>
<gene>
    <name evidence="2" type="ORF">CCAP1982_LOCUS9954</name>
</gene>
<evidence type="ECO:0000313" key="3">
    <source>
        <dbReference type="Proteomes" id="UP000606786"/>
    </source>
</evidence>
<organism evidence="2 3">
    <name type="scientific">Ceratitis capitata</name>
    <name type="common">Mediterranean fruit fly</name>
    <name type="synonym">Tephritis capitata</name>
    <dbReference type="NCBI Taxonomy" id="7213"/>
    <lineage>
        <taxon>Eukaryota</taxon>
        <taxon>Metazoa</taxon>
        <taxon>Ecdysozoa</taxon>
        <taxon>Arthropoda</taxon>
        <taxon>Hexapoda</taxon>
        <taxon>Insecta</taxon>
        <taxon>Pterygota</taxon>
        <taxon>Neoptera</taxon>
        <taxon>Endopterygota</taxon>
        <taxon>Diptera</taxon>
        <taxon>Brachycera</taxon>
        <taxon>Muscomorpha</taxon>
        <taxon>Tephritoidea</taxon>
        <taxon>Tephritidae</taxon>
        <taxon>Ceratitis</taxon>
        <taxon>Ceratitis</taxon>
    </lineage>
</organism>
<feature type="non-terminal residue" evidence="2">
    <location>
        <position position="89"/>
    </location>
</feature>
<keyword evidence="1" id="KW-0812">Transmembrane</keyword>
<proteinExistence type="predicted"/>
<comment type="caution">
    <text evidence="2">The sequence shown here is derived from an EMBL/GenBank/DDBJ whole genome shotgun (WGS) entry which is preliminary data.</text>
</comment>
<protein>
    <submittedName>
        <fullName evidence="2">(Mediterranean fruit fly) hypothetical protein</fullName>
    </submittedName>
</protein>
<evidence type="ECO:0000313" key="2">
    <source>
        <dbReference type="EMBL" id="CAD7001457.1"/>
    </source>
</evidence>
<keyword evidence="1" id="KW-1133">Transmembrane helix</keyword>
<reference evidence="2" key="1">
    <citation type="submission" date="2020-11" db="EMBL/GenBank/DDBJ databases">
        <authorList>
            <person name="Whitehead M."/>
        </authorList>
    </citation>
    <scope>NUCLEOTIDE SEQUENCE</scope>
    <source>
        <strain evidence="2">EGII</strain>
    </source>
</reference>
<accession>A0A811UUQ0</accession>
<sequence>MDMMDGTPSSTRVWAVVVMLTIGIVELVLIATIDDDNEPVFIKRALLLGGVRSIRFLDKYNYNSSTNNGDAVAVAMTMKMLLMIRRLLQ</sequence>
<feature type="transmembrane region" description="Helical" evidence="1">
    <location>
        <begin position="12"/>
        <end position="33"/>
    </location>
</feature>
<dbReference type="Proteomes" id="UP000606786">
    <property type="component" value="Unassembled WGS sequence"/>
</dbReference>
<keyword evidence="3" id="KW-1185">Reference proteome</keyword>
<name>A0A811UUQ0_CERCA</name>
<dbReference type="AlphaFoldDB" id="A0A811UUQ0"/>